<dbReference type="InterPro" id="IPR002509">
    <property type="entry name" value="NODB_dom"/>
</dbReference>
<keyword evidence="8" id="KW-0472">Membrane</keyword>
<accession>A0A4Y7TGT7</accession>
<dbReference type="Pfam" id="PF01522">
    <property type="entry name" value="Polysacc_deac_1"/>
    <property type="match status" value="1"/>
</dbReference>
<dbReference type="GO" id="GO:0071555">
    <property type="term" value="P:cell wall organization"/>
    <property type="evidence" value="ECO:0007669"/>
    <property type="project" value="UniProtKB-KW"/>
</dbReference>
<dbReference type="GO" id="GO:0005886">
    <property type="term" value="C:plasma membrane"/>
    <property type="evidence" value="ECO:0007669"/>
    <property type="project" value="UniProtKB-SubCell"/>
</dbReference>
<evidence type="ECO:0000256" key="8">
    <source>
        <dbReference type="ARBA" id="ARBA00023136"/>
    </source>
</evidence>
<proteinExistence type="predicted"/>
<dbReference type="Proteomes" id="UP000298030">
    <property type="component" value="Unassembled WGS sequence"/>
</dbReference>
<evidence type="ECO:0000256" key="1">
    <source>
        <dbReference type="ARBA" id="ARBA00001941"/>
    </source>
</evidence>
<dbReference type="PANTHER" id="PTHR46471:SF2">
    <property type="entry name" value="CHITIN DEACETYLASE-RELATED"/>
    <property type="match status" value="1"/>
</dbReference>
<evidence type="ECO:0000256" key="11">
    <source>
        <dbReference type="ARBA" id="ARBA00023316"/>
    </source>
</evidence>
<keyword evidence="6 12" id="KW-0732">Signal</keyword>
<reference evidence="14 15" key="1">
    <citation type="journal article" date="2019" name="Nat. Ecol. Evol.">
        <title>Megaphylogeny resolves global patterns of mushroom evolution.</title>
        <authorList>
            <person name="Varga T."/>
            <person name="Krizsan K."/>
            <person name="Foldi C."/>
            <person name="Dima B."/>
            <person name="Sanchez-Garcia M."/>
            <person name="Sanchez-Ramirez S."/>
            <person name="Szollosi G.J."/>
            <person name="Szarkandi J.G."/>
            <person name="Papp V."/>
            <person name="Albert L."/>
            <person name="Andreopoulos W."/>
            <person name="Angelini C."/>
            <person name="Antonin V."/>
            <person name="Barry K.W."/>
            <person name="Bougher N.L."/>
            <person name="Buchanan P."/>
            <person name="Buyck B."/>
            <person name="Bense V."/>
            <person name="Catcheside P."/>
            <person name="Chovatia M."/>
            <person name="Cooper J."/>
            <person name="Damon W."/>
            <person name="Desjardin D."/>
            <person name="Finy P."/>
            <person name="Geml J."/>
            <person name="Haridas S."/>
            <person name="Hughes K."/>
            <person name="Justo A."/>
            <person name="Karasinski D."/>
            <person name="Kautmanova I."/>
            <person name="Kiss B."/>
            <person name="Kocsube S."/>
            <person name="Kotiranta H."/>
            <person name="LaButti K.M."/>
            <person name="Lechner B.E."/>
            <person name="Liimatainen K."/>
            <person name="Lipzen A."/>
            <person name="Lukacs Z."/>
            <person name="Mihaltcheva S."/>
            <person name="Morgado L.N."/>
            <person name="Niskanen T."/>
            <person name="Noordeloos M.E."/>
            <person name="Ohm R.A."/>
            <person name="Ortiz-Santana B."/>
            <person name="Ovrebo C."/>
            <person name="Racz N."/>
            <person name="Riley R."/>
            <person name="Savchenko A."/>
            <person name="Shiryaev A."/>
            <person name="Soop K."/>
            <person name="Spirin V."/>
            <person name="Szebenyi C."/>
            <person name="Tomsovsky M."/>
            <person name="Tulloss R.E."/>
            <person name="Uehling J."/>
            <person name="Grigoriev I.V."/>
            <person name="Vagvolgyi C."/>
            <person name="Papp T."/>
            <person name="Martin F.M."/>
            <person name="Miettinen O."/>
            <person name="Hibbett D.S."/>
            <person name="Nagy L.G."/>
        </authorList>
    </citation>
    <scope>NUCLEOTIDE SEQUENCE [LARGE SCALE GENOMIC DNA]</scope>
    <source>
        <strain evidence="14 15">FP101781</strain>
    </source>
</reference>
<evidence type="ECO:0000256" key="7">
    <source>
        <dbReference type="ARBA" id="ARBA00022801"/>
    </source>
</evidence>
<gene>
    <name evidence="14" type="ORF">FA13DRAFT_189136</name>
</gene>
<dbReference type="SUPFAM" id="SSF88713">
    <property type="entry name" value="Glycoside hydrolase/deacetylase"/>
    <property type="match status" value="1"/>
</dbReference>
<evidence type="ECO:0000256" key="4">
    <source>
        <dbReference type="ARBA" id="ARBA00022622"/>
    </source>
</evidence>
<comment type="subcellular location">
    <subcellularLocation>
        <location evidence="2">Cell membrane</location>
        <topology evidence="2">Lipid-anchor</topology>
        <topology evidence="2">GPI-anchor</topology>
    </subcellularLocation>
</comment>
<evidence type="ECO:0000313" key="15">
    <source>
        <dbReference type="Proteomes" id="UP000298030"/>
    </source>
</evidence>
<name>A0A4Y7TGT7_COPMI</name>
<keyword evidence="3" id="KW-1003">Cell membrane</keyword>
<evidence type="ECO:0000256" key="5">
    <source>
        <dbReference type="ARBA" id="ARBA00022723"/>
    </source>
</evidence>
<organism evidence="14 15">
    <name type="scientific">Coprinellus micaceus</name>
    <name type="common">Glistening ink-cap mushroom</name>
    <name type="synonym">Coprinus micaceus</name>
    <dbReference type="NCBI Taxonomy" id="71717"/>
    <lineage>
        <taxon>Eukaryota</taxon>
        <taxon>Fungi</taxon>
        <taxon>Dikarya</taxon>
        <taxon>Basidiomycota</taxon>
        <taxon>Agaricomycotina</taxon>
        <taxon>Agaricomycetes</taxon>
        <taxon>Agaricomycetidae</taxon>
        <taxon>Agaricales</taxon>
        <taxon>Agaricineae</taxon>
        <taxon>Psathyrellaceae</taxon>
        <taxon>Coprinellus</taxon>
    </lineage>
</organism>
<keyword evidence="4" id="KW-0336">GPI-anchor</keyword>
<dbReference type="CDD" id="cd10951">
    <property type="entry name" value="CE4_ClCDA_like"/>
    <property type="match status" value="1"/>
</dbReference>
<dbReference type="PANTHER" id="PTHR46471">
    <property type="entry name" value="CHITIN DEACETYLASE"/>
    <property type="match status" value="1"/>
</dbReference>
<keyword evidence="7" id="KW-0378">Hydrolase</keyword>
<dbReference type="EMBL" id="QPFP01000013">
    <property type="protein sequence ID" value="TEB33138.1"/>
    <property type="molecule type" value="Genomic_DNA"/>
</dbReference>
<dbReference type="GO" id="GO:0016810">
    <property type="term" value="F:hydrolase activity, acting on carbon-nitrogen (but not peptide) bonds"/>
    <property type="evidence" value="ECO:0007669"/>
    <property type="project" value="InterPro"/>
</dbReference>
<feature type="signal peptide" evidence="12">
    <location>
        <begin position="1"/>
        <end position="19"/>
    </location>
</feature>
<dbReference type="GO" id="GO:0005975">
    <property type="term" value="P:carbohydrate metabolic process"/>
    <property type="evidence" value="ECO:0007669"/>
    <property type="project" value="InterPro"/>
</dbReference>
<dbReference type="PROSITE" id="PS51677">
    <property type="entry name" value="NODB"/>
    <property type="match status" value="1"/>
</dbReference>
<keyword evidence="15" id="KW-1185">Reference proteome</keyword>
<evidence type="ECO:0000256" key="3">
    <source>
        <dbReference type="ARBA" id="ARBA00022475"/>
    </source>
</evidence>
<feature type="chain" id="PRO_5021315523" evidence="12">
    <location>
        <begin position="20"/>
        <end position="250"/>
    </location>
</feature>
<keyword evidence="10" id="KW-0449">Lipoprotein</keyword>
<dbReference type="GO" id="GO:0098552">
    <property type="term" value="C:side of membrane"/>
    <property type="evidence" value="ECO:0007669"/>
    <property type="project" value="UniProtKB-KW"/>
</dbReference>
<dbReference type="AlphaFoldDB" id="A0A4Y7TGT7"/>
<dbReference type="GO" id="GO:0046872">
    <property type="term" value="F:metal ion binding"/>
    <property type="evidence" value="ECO:0007669"/>
    <property type="project" value="UniProtKB-KW"/>
</dbReference>
<evidence type="ECO:0000256" key="6">
    <source>
        <dbReference type="ARBA" id="ARBA00022729"/>
    </source>
</evidence>
<evidence type="ECO:0000256" key="2">
    <source>
        <dbReference type="ARBA" id="ARBA00004609"/>
    </source>
</evidence>
<evidence type="ECO:0000256" key="12">
    <source>
        <dbReference type="SAM" id="SignalP"/>
    </source>
</evidence>
<dbReference type="STRING" id="71717.A0A4Y7TGT7"/>
<keyword evidence="5" id="KW-0479">Metal-binding</keyword>
<dbReference type="InterPro" id="IPR011330">
    <property type="entry name" value="Glyco_hydro/deAcase_b/a-brl"/>
</dbReference>
<keyword evidence="9" id="KW-0119">Carbohydrate metabolism</keyword>
<comment type="caution">
    <text evidence="14">The sequence shown here is derived from an EMBL/GenBank/DDBJ whole genome shotgun (WGS) entry which is preliminary data.</text>
</comment>
<keyword evidence="11" id="KW-0961">Cell wall biogenesis/degradation</keyword>
<feature type="domain" description="NodB homology" evidence="13">
    <location>
        <begin position="39"/>
        <end position="224"/>
    </location>
</feature>
<dbReference type="OrthoDB" id="2125469at2759"/>
<protein>
    <submittedName>
        <fullName evidence="14">Carbohydrate esterase family 4 protein</fullName>
    </submittedName>
</protein>
<evidence type="ECO:0000259" key="13">
    <source>
        <dbReference type="PROSITE" id="PS51677"/>
    </source>
</evidence>
<evidence type="ECO:0000256" key="10">
    <source>
        <dbReference type="ARBA" id="ARBA00023288"/>
    </source>
</evidence>
<evidence type="ECO:0000256" key="9">
    <source>
        <dbReference type="ARBA" id="ARBA00023277"/>
    </source>
</evidence>
<evidence type="ECO:0000313" key="14">
    <source>
        <dbReference type="EMBL" id="TEB33138.1"/>
    </source>
</evidence>
<comment type="cofactor">
    <cofactor evidence="1">
        <name>Co(2+)</name>
        <dbReference type="ChEBI" id="CHEBI:48828"/>
    </cofactor>
</comment>
<dbReference type="Gene3D" id="3.20.20.370">
    <property type="entry name" value="Glycoside hydrolase/deacetylase"/>
    <property type="match status" value="1"/>
</dbReference>
<keyword evidence="4" id="KW-0325">Glycoprotein</keyword>
<sequence>MVLALTLAMACLAVSTALARPSLEMRQRAQVISHCIVPGTAALTFDDGPYEYMYEITSMLRAHNVSATFFFNGENYGCIYSPENARRVKHAYDQGHQIASHTWSHADLTALSLDKISNEMQRVDKAIEKITGATPSFIRPPYGLYNEKVLRVAAARRQSIVLWDLDSGDSLNINISAQKSRYDQTLRRHPKTILALNHEVYPSTVHSVLPYAIKQLHSAGYRMVTVAECAGLSPYHSRSKPAHRDSSWHC</sequence>